<keyword evidence="2" id="KW-1185">Reference proteome</keyword>
<proteinExistence type="predicted"/>
<dbReference type="Proteomes" id="UP000027265">
    <property type="component" value="Unassembled WGS sequence"/>
</dbReference>
<dbReference type="STRING" id="933084.A0A067Q551"/>
<dbReference type="EMBL" id="KL197711">
    <property type="protein sequence ID" value="KDQ62104.1"/>
    <property type="molecule type" value="Genomic_DNA"/>
</dbReference>
<organism evidence="1 2">
    <name type="scientific">Jaapia argillacea MUCL 33604</name>
    <dbReference type="NCBI Taxonomy" id="933084"/>
    <lineage>
        <taxon>Eukaryota</taxon>
        <taxon>Fungi</taxon>
        <taxon>Dikarya</taxon>
        <taxon>Basidiomycota</taxon>
        <taxon>Agaricomycotina</taxon>
        <taxon>Agaricomycetes</taxon>
        <taxon>Agaricomycetidae</taxon>
        <taxon>Jaapiales</taxon>
        <taxon>Jaapiaceae</taxon>
        <taxon>Jaapia</taxon>
    </lineage>
</organism>
<dbReference type="AlphaFoldDB" id="A0A067Q551"/>
<accession>A0A067Q551</accession>
<name>A0A067Q551_9AGAM</name>
<evidence type="ECO:0000313" key="2">
    <source>
        <dbReference type="Proteomes" id="UP000027265"/>
    </source>
</evidence>
<evidence type="ECO:0000313" key="1">
    <source>
        <dbReference type="EMBL" id="KDQ62104.1"/>
    </source>
</evidence>
<dbReference type="InParanoid" id="A0A067Q551"/>
<protein>
    <submittedName>
        <fullName evidence="1">Uncharacterized protein</fullName>
    </submittedName>
</protein>
<dbReference type="OrthoDB" id="3269726at2759"/>
<reference evidence="2" key="1">
    <citation type="journal article" date="2014" name="Proc. Natl. Acad. Sci. U.S.A.">
        <title>Extensive sampling of basidiomycete genomes demonstrates inadequacy of the white-rot/brown-rot paradigm for wood decay fungi.</title>
        <authorList>
            <person name="Riley R."/>
            <person name="Salamov A.A."/>
            <person name="Brown D.W."/>
            <person name="Nagy L.G."/>
            <person name="Floudas D."/>
            <person name="Held B.W."/>
            <person name="Levasseur A."/>
            <person name="Lombard V."/>
            <person name="Morin E."/>
            <person name="Otillar R."/>
            <person name="Lindquist E.A."/>
            <person name="Sun H."/>
            <person name="LaButti K.M."/>
            <person name="Schmutz J."/>
            <person name="Jabbour D."/>
            <person name="Luo H."/>
            <person name="Baker S.E."/>
            <person name="Pisabarro A.G."/>
            <person name="Walton J.D."/>
            <person name="Blanchette R.A."/>
            <person name="Henrissat B."/>
            <person name="Martin F."/>
            <person name="Cullen D."/>
            <person name="Hibbett D.S."/>
            <person name="Grigoriev I.V."/>
        </authorList>
    </citation>
    <scope>NUCLEOTIDE SEQUENCE [LARGE SCALE GENOMIC DNA]</scope>
    <source>
        <strain evidence="2">MUCL 33604</strain>
    </source>
</reference>
<gene>
    <name evidence="1" type="ORF">JAAARDRAFT_203321</name>
</gene>
<dbReference type="HOGENOM" id="CLU_466958_0_0_1"/>
<sequence>MVVMVLRGLLRVEIIPPHHSLLLTPSRVRKSLVLSSGTAEGLFRMAFTGEWGIGSAFKWYRRQRSTGIRKIQLMKEESTFSHEYILVTLRSGKTIRFERSPDPKAHPDAVVHPSGCEAYDTIDTGSEDLGRAEEHICVGEIVFQDGIDLLFIISVCFAMTKDTKARRYTLQEYNCYFFARTIYTLAIRYAVLHAPRPPNRDKSAIRWDIVPDSLPHLHAIVRDHPYCTSTQSFLRLQYCMSSVVAETIDRIFALPEQEIANNRRWRPIYDPYGSRPKYIPYTWGERVLRSIYEVITALTCGLTSTALQDMLWGETVLDKLSYTMKLSTSPARLGSASASKDLLRSARPALSKILLYLISRTCALQDEIASGRVTSAMMENNLEEALAEWGHWESLVDALLSHVNEIYSDVIPSALSAWLFAEGDCLPASLEVRVVSMAEQRKAANAHPTLILAESLHSDWVIANPSVTTYVRGWNAYGRSLDPHLPQRLKGHTRVPSSFLAFYFEAKNLNDTRVRFGPLRNTRDMTSGRYDQAAIWWREEIFDKIGPSPMIARSSLRRYRFLRHSLQCREDCPLLVEGGEKSDI</sequence>